<dbReference type="EMBL" id="JBBPFD010000015">
    <property type="protein sequence ID" value="KAK7896218.1"/>
    <property type="molecule type" value="Genomic_DNA"/>
</dbReference>
<dbReference type="PRINTS" id="PR00005">
    <property type="entry name" value="APPLEDOMAIN"/>
</dbReference>
<dbReference type="Gene3D" id="3.50.4.10">
    <property type="entry name" value="Hepatocyte Growth Factor"/>
    <property type="match status" value="4"/>
</dbReference>
<feature type="domain" description="Apple" evidence="4">
    <location>
        <begin position="278"/>
        <end position="361"/>
    </location>
</feature>
<dbReference type="Pfam" id="PF00024">
    <property type="entry name" value="PAN_1"/>
    <property type="match status" value="3"/>
</dbReference>
<feature type="domain" description="Apple" evidence="4">
    <location>
        <begin position="112"/>
        <end position="198"/>
    </location>
</feature>
<keyword evidence="6" id="KW-1185">Reference proteome</keyword>
<gene>
    <name evidence="5" type="ORF">WMY93_021543</name>
</gene>
<evidence type="ECO:0000256" key="3">
    <source>
        <dbReference type="SAM" id="SignalP"/>
    </source>
</evidence>
<evidence type="ECO:0000259" key="4">
    <source>
        <dbReference type="PROSITE" id="PS50948"/>
    </source>
</evidence>
<protein>
    <recommendedName>
        <fullName evidence="4">Apple domain-containing protein</fullName>
    </recommendedName>
</protein>
<dbReference type="GO" id="GO:0005576">
    <property type="term" value="C:extracellular region"/>
    <property type="evidence" value="ECO:0007669"/>
    <property type="project" value="InterPro"/>
</dbReference>
<keyword evidence="3" id="KW-0732">Signal</keyword>
<keyword evidence="1" id="KW-0677">Repeat</keyword>
<name>A0AAW0NI58_9GOBI</name>
<dbReference type="PANTHER" id="PTHR33946">
    <property type="match status" value="1"/>
</dbReference>
<evidence type="ECO:0000256" key="2">
    <source>
        <dbReference type="ARBA" id="ARBA00023157"/>
    </source>
</evidence>
<dbReference type="PANTHER" id="PTHR33946:SF4">
    <property type="entry name" value="COAGULATION FACTOR XI"/>
    <property type="match status" value="1"/>
</dbReference>
<evidence type="ECO:0000256" key="1">
    <source>
        <dbReference type="ARBA" id="ARBA00022737"/>
    </source>
</evidence>
<comment type="caution">
    <text evidence="5">The sequence shown here is derived from an EMBL/GenBank/DDBJ whole genome shotgun (WGS) entry which is preliminary data.</text>
</comment>
<organism evidence="5 6">
    <name type="scientific">Mugilogobius chulae</name>
    <name type="common">yellowstripe goby</name>
    <dbReference type="NCBI Taxonomy" id="88201"/>
    <lineage>
        <taxon>Eukaryota</taxon>
        <taxon>Metazoa</taxon>
        <taxon>Chordata</taxon>
        <taxon>Craniata</taxon>
        <taxon>Vertebrata</taxon>
        <taxon>Euteleostomi</taxon>
        <taxon>Actinopterygii</taxon>
        <taxon>Neopterygii</taxon>
        <taxon>Teleostei</taxon>
        <taxon>Neoteleostei</taxon>
        <taxon>Acanthomorphata</taxon>
        <taxon>Gobiaria</taxon>
        <taxon>Gobiiformes</taxon>
        <taxon>Gobioidei</taxon>
        <taxon>Gobiidae</taxon>
        <taxon>Gobionellinae</taxon>
        <taxon>Mugilogobius</taxon>
    </lineage>
</organism>
<dbReference type="SMART" id="SM00223">
    <property type="entry name" value="APPLE"/>
    <property type="match status" value="4"/>
</dbReference>
<proteinExistence type="predicted"/>
<dbReference type="GO" id="GO:0006508">
    <property type="term" value="P:proteolysis"/>
    <property type="evidence" value="ECO:0007669"/>
    <property type="project" value="InterPro"/>
</dbReference>
<evidence type="ECO:0000313" key="5">
    <source>
        <dbReference type="EMBL" id="KAK7896218.1"/>
    </source>
</evidence>
<sequence>MKSLLVLVSVLCLYRPSSGQECRSELYENVDFPGADILIVFSPDATHCQQLCTQYSQCQFFTFLRADWTRDPRKLHCIFKRSASGNPSVRTNLPGATSGFSLKHCPDYLAPCFDQKYSNRDFPGADYRSLFTADYKECQKACTQDPGCQFFTWFNPLYPDVTLRYKCALKFSWTIPRLTVMNHQQAIDSGFSNHAQMSTTPNAKKCNIKFFANTDIPGQTFLTTPAASPEYCQALCSAHPSCTYFTHEGLNCHLKKNTDKMTTAAKAGATSGLPSRFCRQPTDWLKVIHRGVSFPYFDIRSFVLDSTENCQKACNEEPDCHFYAYVTAEKRCYLKRVTVIPAPPRVTILNHAESGFTLTNCKC</sequence>
<keyword evidence="2" id="KW-1015">Disulfide bond</keyword>
<accession>A0AAW0NI58</accession>
<dbReference type="Proteomes" id="UP001460270">
    <property type="component" value="Unassembled WGS sequence"/>
</dbReference>
<reference evidence="6" key="1">
    <citation type="submission" date="2024-04" db="EMBL/GenBank/DDBJ databases">
        <title>Salinicola lusitanus LLJ914,a marine bacterium isolated from the Okinawa Trough.</title>
        <authorList>
            <person name="Li J."/>
        </authorList>
    </citation>
    <scope>NUCLEOTIDE SEQUENCE [LARGE SCALE GENOMIC DNA]</scope>
</reference>
<dbReference type="InterPro" id="IPR000177">
    <property type="entry name" value="Apple"/>
</dbReference>
<dbReference type="CDD" id="cd01100">
    <property type="entry name" value="APPLE_Factor_XI_like"/>
    <property type="match status" value="3"/>
</dbReference>
<feature type="chain" id="PRO_5044013106" description="Apple domain-containing protein" evidence="3">
    <location>
        <begin position="20"/>
        <end position="363"/>
    </location>
</feature>
<feature type="domain" description="Apple" evidence="4">
    <location>
        <begin position="22"/>
        <end position="105"/>
    </location>
</feature>
<dbReference type="InterPro" id="IPR003609">
    <property type="entry name" value="Pan_app"/>
</dbReference>
<feature type="signal peptide" evidence="3">
    <location>
        <begin position="1"/>
        <end position="19"/>
    </location>
</feature>
<evidence type="ECO:0000313" key="6">
    <source>
        <dbReference type="Proteomes" id="UP001460270"/>
    </source>
</evidence>
<dbReference type="PROSITE" id="PS00495">
    <property type="entry name" value="APPLE"/>
    <property type="match status" value="1"/>
</dbReference>
<dbReference type="PROSITE" id="PS50948">
    <property type="entry name" value="PAN"/>
    <property type="match status" value="3"/>
</dbReference>
<dbReference type="AlphaFoldDB" id="A0AAW0NI58"/>
<dbReference type="Pfam" id="PF14295">
    <property type="entry name" value="PAN_4"/>
    <property type="match status" value="1"/>
</dbReference>
<dbReference type="SUPFAM" id="SSF57414">
    <property type="entry name" value="Hairpin loop containing domain-like"/>
    <property type="match status" value="2"/>
</dbReference>